<sequence length="91" mass="9682">MSLSEQDVSAAVSAHADGAVVRLHVQPGARRTGLCGLHGERIRAAVAEPPEKGRATDAVLRLLADSLKRPVSAITLLRGQSSRQKICWYPG</sequence>
<dbReference type="HAMAP" id="MF_00634">
    <property type="entry name" value="UPF0235"/>
    <property type="match status" value="1"/>
</dbReference>
<organism evidence="3 4">
    <name type="scientific">Planctomyces bekefii</name>
    <dbReference type="NCBI Taxonomy" id="1653850"/>
    <lineage>
        <taxon>Bacteria</taxon>
        <taxon>Pseudomonadati</taxon>
        <taxon>Planctomycetota</taxon>
        <taxon>Planctomycetia</taxon>
        <taxon>Planctomycetales</taxon>
        <taxon>Planctomycetaceae</taxon>
        <taxon>Planctomyces</taxon>
    </lineage>
</organism>
<comment type="caution">
    <text evidence="3">The sequence shown here is derived from an EMBL/GenBank/DDBJ whole genome shotgun (WGS) entry which is preliminary data.</text>
</comment>
<gene>
    <name evidence="3" type="ORF">E3A20_00560</name>
</gene>
<dbReference type="AlphaFoldDB" id="A0A5C6MCP3"/>
<dbReference type="EMBL" id="SRHE01000004">
    <property type="protein sequence ID" value="TWW12681.1"/>
    <property type="molecule type" value="Genomic_DNA"/>
</dbReference>
<dbReference type="PANTHER" id="PTHR13420">
    <property type="entry name" value="UPF0235 PROTEIN C15ORF40"/>
    <property type="match status" value="1"/>
</dbReference>
<dbReference type="Gene3D" id="3.30.1200.10">
    <property type="entry name" value="YggU-like"/>
    <property type="match status" value="1"/>
</dbReference>
<reference evidence="3 4" key="2">
    <citation type="submission" date="2019-08" db="EMBL/GenBank/DDBJ databases">
        <authorList>
            <person name="Henke P."/>
        </authorList>
    </citation>
    <scope>NUCLEOTIDE SEQUENCE [LARGE SCALE GENOMIC DNA]</scope>
    <source>
        <strain evidence="3">Phe10_nw2017</strain>
    </source>
</reference>
<evidence type="ECO:0000256" key="1">
    <source>
        <dbReference type="ARBA" id="ARBA00010364"/>
    </source>
</evidence>
<comment type="similarity">
    <text evidence="1 2">Belongs to the UPF0235 family.</text>
</comment>
<protein>
    <recommendedName>
        <fullName evidence="2">UPF0235 protein E3A20_00560</fullName>
    </recommendedName>
</protein>
<reference evidence="3 4" key="1">
    <citation type="submission" date="2019-08" db="EMBL/GenBank/DDBJ databases">
        <title>100 year-old enigma solved: identification of Planctomyces bekefii, the type genus and species of the phylum Planctomycetes.</title>
        <authorList>
            <person name="Svetlana D.N."/>
            <person name="Overmann J."/>
        </authorList>
    </citation>
    <scope>NUCLEOTIDE SEQUENCE [LARGE SCALE GENOMIC DNA]</scope>
    <source>
        <strain evidence="3">Phe10_nw2017</strain>
    </source>
</reference>
<dbReference type="Pfam" id="PF02594">
    <property type="entry name" value="DUF167"/>
    <property type="match status" value="1"/>
</dbReference>
<dbReference type="InterPro" id="IPR003746">
    <property type="entry name" value="DUF167"/>
</dbReference>
<accession>A0A5C6MCP3</accession>
<evidence type="ECO:0000256" key="2">
    <source>
        <dbReference type="HAMAP-Rule" id="MF_00634"/>
    </source>
</evidence>
<dbReference type="Proteomes" id="UP000321083">
    <property type="component" value="Unassembled WGS sequence"/>
</dbReference>
<dbReference type="PANTHER" id="PTHR13420:SF7">
    <property type="entry name" value="UPF0235 PROTEIN C15ORF40"/>
    <property type="match status" value="1"/>
</dbReference>
<dbReference type="NCBIfam" id="TIGR00251">
    <property type="entry name" value="DUF167 family protein"/>
    <property type="match status" value="1"/>
</dbReference>
<keyword evidence="4" id="KW-1185">Reference proteome</keyword>
<dbReference type="InterPro" id="IPR036591">
    <property type="entry name" value="YggU-like_sf"/>
</dbReference>
<dbReference type="SMART" id="SM01152">
    <property type="entry name" value="DUF167"/>
    <property type="match status" value="1"/>
</dbReference>
<dbReference type="SUPFAM" id="SSF69786">
    <property type="entry name" value="YggU-like"/>
    <property type="match status" value="1"/>
</dbReference>
<name>A0A5C6MCP3_9PLAN</name>
<dbReference type="GO" id="GO:0005737">
    <property type="term" value="C:cytoplasm"/>
    <property type="evidence" value="ECO:0007669"/>
    <property type="project" value="TreeGrafter"/>
</dbReference>
<evidence type="ECO:0000313" key="3">
    <source>
        <dbReference type="EMBL" id="TWW12681.1"/>
    </source>
</evidence>
<evidence type="ECO:0000313" key="4">
    <source>
        <dbReference type="Proteomes" id="UP000321083"/>
    </source>
</evidence>
<proteinExistence type="inferred from homology"/>